<sequence length="944" mass="104843">MMNGSQQETRASLVRALLGRLPGNLFDPQRDYAGGKWYECAPPYPERAEAEQRTGAFAAADVAGKKMHTPRARGKKGAREADGPLNRNEYESLLDHADLVLELAANEYVAWLKRTGQQSSLQGRNAQSKSKFRVKAEKGGTQSDQFAALTLSVQESPVHHAAQLAKLLSLAAEKNRRDRVQCLSLLHDLFVHDLLPNDRTLRPFESIAAKMLCASPRESTGASDALQVCKEHILYALYEHRLKQIYGEFLSELDKFAQDPISQLRERAVGMLGELLRLKPEREQRVLGVLVNKLGDADHRVASKVAHQLHLVLNEHPQMKLVIVREVGQLVSRPHPSSSLLHYASVFLNQLTFESRVESDVAAAAVRIYLAVFSLCMAAHSTPSSHDVMNGGEDGVKREGKKRRHHTAKKGKKHKSATDRMKTGPASPAKELTETKLVGLVLSGLNRALPYAEQSLSKDTSGDYAKQFDEIFRLVHTSRMGTIVQALTLLQRASQTYASIEDRFYRAAYEQLANADLLSQTKTHAMFLNVIYLCMLRDTCTARLLAFAKRLLQAALHGTAAFAAGALMIVSEVLAREHRSVLKLMVAEPEQSHVIHGKKDASIIAGAASGQAKQVTSYVINGREPLYAGAELSCLWELSLLCNHHHPSISKFAQTLFTSQSPIKYDGDPLRDFCSSTFLDRFVLKKPKQTVLRSLHQREASVRDSIASKSFQERMAMGKLAEDEQFYARFFERHPLKRYSDAADDDAKPFDVHDDEDLDKAFDAALREEMGEFDSGDDDQSRGSGSDMGSNGNGQGHDAGVEDDDDEAAFQKALAEEMGLVDDDDLTSADSAAESSDGEAEALWDQRSGDKRRNNEEEETNEKKKKKKSGGSAFAAAEDYEELIDAIEKEMDGEGEEGEEEEGEDKEMDFERIVSRKGSDKDSEAERLGFVSAVGKHRKKRRRQ</sequence>
<keyword evidence="5" id="KW-1185">Reference proteome</keyword>
<comment type="similarity">
    <text evidence="1">Belongs to the CBF/MAK21 family.</text>
</comment>
<dbReference type="Proteomes" id="UP000324585">
    <property type="component" value="Unassembled WGS sequence"/>
</dbReference>
<name>A0A5J4YJJ3_PORPP</name>
<feature type="region of interest" description="Disordered" evidence="2">
    <location>
        <begin position="61"/>
        <end position="84"/>
    </location>
</feature>
<evidence type="ECO:0000256" key="1">
    <source>
        <dbReference type="ARBA" id="ARBA00007797"/>
    </source>
</evidence>
<feature type="compositionally biased region" description="Basic and acidic residues" evidence="2">
    <location>
        <begin position="909"/>
        <end position="927"/>
    </location>
</feature>
<accession>A0A5J4YJJ3</accession>
<dbReference type="SUPFAM" id="SSF48371">
    <property type="entry name" value="ARM repeat"/>
    <property type="match status" value="1"/>
</dbReference>
<feature type="compositionally biased region" description="Acidic residues" evidence="2">
    <location>
        <begin position="893"/>
        <end position="908"/>
    </location>
</feature>
<dbReference type="InterPro" id="IPR040155">
    <property type="entry name" value="CEBPZ/Mak21-like"/>
</dbReference>
<evidence type="ECO:0000313" key="5">
    <source>
        <dbReference type="Proteomes" id="UP000324585"/>
    </source>
</evidence>
<proteinExistence type="inferred from homology"/>
<feature type="compositionally biased region" description="Basic residues" evidence="2">
    <location>
        <begin position="935"/>
        <end position="944"/>
    </location>
</feature>
<dbReference type="Pfam" id="PF03914">
    <property type="entry name" value="CBF"/>
    <property type="match status" value="1"/>
</dbReference>
<dbReference type="InterPro" id="IPR005612">
    <property type="entry name" value="CCAAT-binding_factor"/>
</dbReference>
<comment type="caution">
    <text evidence="4">The sequence shown here is derived from an EMBL/GenBank/DDBJ whole genome shotgun (WGS) entry which is preliminary data.</text>
</comment>
<dbReference type="AlphaFoldDB" id="A0A5J4YJJ3"/>
<feature type="compositionally biased region" description="Basic residues" evidence="2">
    <location>
        <begin position="65"/>
        <end position="76"/>
    </location>
</feature>
<feature type="region of interest" description="Disordered" evidence="2">
    <location>
        <begin position="384"/>
        <end position="429"/>
    </location>
</feature>
<feature type="region of interest" description="Disordered" evidence="2">
    <location>
        <begin position="771"/>
        <end position="944"/>
    </location>
</feature>
<gene>
    <name evidence="4" type="ORF">FVE85_4437</name>
</gene>
<organism evidence="4 5">
    <name type="scientific">Porphyridium purpureum</name>
    <name type="common">Red alga</name>
    <name type="synonym">Porphyridium cruentum</name>
    <dbReference type="NCBI Taxonomy" id="35688"/>
    <lineage>
        <taxon>Eukaryota</taxon>
        <taxon>Rhodophyta</taxon>
        <taxon>Bangiophyceae</taxon>
        <taxon>Porphyridiales</taxon>
        <taxon>Porphyridiaceae</taxon>
        <taxon>Porphyridium</taxon>
    </lineage>
</organism>
<dbReference type="PANTHER" id="PTHR12048">
    <property type="entry name" value="CCAAT-BINDING FACTOR-RELATED"/>
    <property type="match status" value="1"/>
</dbReference>
<dbReference type="GO" id="GO:0005634">
    <property type="term" value="C:nucleus"/>
    <property type="evidence" value="ECO:0007669"/>
    <property type="project" value="TreeGrafter"/>
</dbReference>
<reference evidence="5" key="1">
    <citation type="journal article" date="2019" name="Nat. Commun.">
        <title>Expansion of phycobilisome linker gene families in mesophilic red algae.</title>
        <authorList>
            <person name="Lee J."/>
            <person name="Kim D."/>
            <person name="Bhattacharya D."/>
            <person name="Yoon H.S."/>
        </authorList>
    </citation>
    <scope>NUCLEOTIDE SEQUENCE [LARGE SCALE GENOMIC DNA]</scope>
    <source>
        <strain evidence="5">CCMP 1328</strain>
    </source>
</reference>
<dbReference type="InterPro" id="IPR016024">
    <property type="entry name" value="ARM-type_fold"/>
</dbReference>
<dbReference type="OrthoDB" id="28947at2759"/>
<dbReference type="PANTHER" id="PTHR12048:SF0">
    <property type="entry name" value="CCAAT_ENHANCER-BINDING PROTEIN ZETA"/>
    <property type="match status" value="1"/>
</dbReference>
<dbReference type="OMA" id="EIWCNDE"/>
<feature type="domain" description="CCAAT-binding factor" evidence="3">
    <location>
        <begin position="484"/>
        <end position="653"/>
    </location>
</feature>
<evidence type="ECO:0000256" key="2">
    <source>
        <dbReference type="SAM" id="MobiDB-lite"/>
    </source>
</evidence>
<dbReference type="EMBL" id="VRMN01000016">
    <property type="protein sequence ID" value="KAA8491020.1"/>
    <property type="molecule type" value="Genomic_DNA"/>
</dbReference>
<evidence type="ECO:0000313" key="4">
    <source>
        <dbReference type="EMBL" id="KAA8491020.1"/>
    </source>
</evidence>
<feature type="compositionally biased region" description="Basic residues" evidence="2">
    <location>
        <begin position="399"/>
        <end position="415"/>
    </location>
</feature>
<protein>
    <submittedName>
        <fullName evidence="4">Ribosome biogenesis protein NOC1</fullName>
    </submittedName>
</protein>
<evidence type="ECO:0000259" key="3">
    <source>
        <dbReference type="Pfam" id="PF03914"/>
    </source>
</evidence>